<dbReference type="PROSITE" id="PS50405">
    <property type="entry name" value="GST_CTER"/>
    <property type="match status" value="1"/>
</dbReference>
<dbReference type="Proteomes" id="UP001148932">
    <property type="component" value="Unassembled WGS sequence"/>
</dbReference>
<proteinExistence type="predicted"/>
<dbReference type="SFLD" id="SFLDG00358">
    <property type="entry name" value="Main_(cytGST)"/>
    <property type="match status" value="1"/>
</dbReference>
<evidence type="ECO:0000259" key="1">
    <source>
        <dbReference type="PROSITE" id="PS50404"/>
    </source>
</evidence>
<dbReference type="PANTHER" id="PTHR44051:SF9">
    <property type="entry name" value="GLUTATHIONE S-TRANSFERASE 1"/>
    <property type="match status" value="1"/>
</dbReference>
<feature type="domain" description="GST N-terminal" evidence="1">
    <location>
        <begin position="14"/>
        <end position="95"/>
    </location>
</feature>
<dbReference type="InterPro" id="IPR004045">
    <property type="entry name" value="Glutathione_S-Trfase_N"/>
</dbReference>
<evidence type="ECO:0000313" key="4">
    <source>
        <dbReference type="Proteomes" id="UP001148932"/>
    </source>
</evidence>
<dbReference type="SUPFAM" id="SSF47616">
    <property type="entry name" value="GST C-terminal domain-like"/>
    <property type="match status" value="1"/>
</dbReference>
<evidence type="ECO:0000313" key="3">
    <source>
        <dbReference type="EMBL" id="MDD2176371.1"/>
    </source>
</evidence>
<dbReference type="Gene3D" id="1.20.1050.10">
    <property type="match status" value="1"/>
</dbReference>
<gene>
    <name evidence="3" type="ORF">OIN59_02935</name>
</gene>
<dbReference type="EMBL" id="JAPCKI010000001">
    <property type="protein sequence ID" value="MDD2176371.1"/>
    <property type="molecule type" value="Genomic_DNA"/>
</dbReference>
<comment type="caution">
    <text evidence="3">The sequence shown here is derived from an EMBL/GenBank/DDBJ whole genome shotgun (WGS) entry which is preliminary data.</text>
</comment>
<feature type="domain" description="GST C-terminal" evidence="2">
    <location>
        <begin position="101"/>
        <end position="224"/>
    </location>
</feature>
<dbReference type="InterPro" id="IPR040079">
    <property type="entry name" value="Glutathione_S-Trfase"/>
</dbReference>
<organism evidence="3 4">
    <name type="scientific">Acidovorax benzenivorans</name>
    <dbReference type="NCBI Taxonomy" id="2987520"/>
    <lineage>
        <taxon>Bacteria</taxon>
        <taxon>Pseudomonadati</taxon>
        <taxon>Pseudomonadota</taxon>
        <taxon>Betaproteobacteria</taxon>
        <taxon>Burkholderiales</taxon>
        <taxon>Comamonadaceae</taxon>
        <taxon>Acidovorax</taxon>
    </lineage>
</organism>
<dbReference type="CDD" id="cd00570">
    <property type="entry name" value="GST_N_family"/>
    <property type="match status" value="1"/>
</dbReference>
<accession>A0ABT5RRN8</accession>
<dbReference type="InterPro" id="IPR036249">
    <property type="entry name" value="Thioredoxin-like_sf"/>
</dbReference>
<dbReference type="InterPro" id="IPR036282">
    <property type="entry name" value="Glutathione-S-Trfase_C_sf"/>
</dbReference>
<protein>
    <submittedName>
        <fullName evidence="3">Glutathione S-transferase family protein</fullName>
    </submittedName>
</protein>
<dbReference type="Gene3D" id="3.40.30.10">
    <property type="entry name" value="Glutaredoxin"/>
    <property type="match status" value="1"/>
</dbReference>
<dbReference type="SUPFAM" id="SSF52833">
    <property type="entry name" value="Thioredoxin-like"/>
    <property type="match status" value="1"/>
</dbReference>
<reference evidence="3" key="1">
    <citation type="submission" date="2022-10" db="EMBL/GenBank/DDBJ databases">
        <title>Description of microaerobic benzene degrading bacteria.</title>
        <authorList>
            <person name="Bedics A."/>
            <person name="Tancsics A."/>
            <person name="Banerjee S."/>
        </authorList>
    </citation>
    <scope>NUCLEOTIDE SEQUENCE</scope>
    <source>
        <strain evidence="3">D2M1</strain>
    </source>
</reference>
<name>A0ABT5RRN8_9BURK</name>
<dbReference type="PROSITE" id="PS50404">
    <property type="entry name" value="GST_NTER"/>
    <property type="match status" value="1"/>
</dbReference>
<dbReference type="SFLD" id="SFLDS00019">
    <property type="entry name" value="Glutathione_Transferase_(cytos"/>
    <property type="match status" value="1"/>
</dbReference>
<dbReference type="Pfam" id="PF00043">
    <property type="entry name" value="GST_C"/>
    <property type="match status" value="1"/>
</dbReference>
<dbReference type="PANTHER" id="PTHR44051">
    <property type="entry name" value="GLUTATHIONE S-TRANSFERASE-RELATED"/>
    <property type="match status" value="1"/>
</dbReference>
<dbReference type="InterPro" id="IPR004046">
    <property type="entry name" value="GST_C"/>
</dbReference>
<dbReference type="Pfam" id="PF13417">
    <property type="entry name" value="GST_N_3"/>
    <property type="match status" value="1"/>
</dbReference>
<dbReference type="RefSeq" id="WP_274106961.1">
    <property type="nucleotide sequence ID" value="NZ_JAPCKI010000001.1"/>
</dbReference>
<dbReference type="CDD" id="cd00299">
    <property type="entry name" value="GST_C_family"/>
    <property type="match status" value="1"/>
</dbReference>
<sequence>MSATAPTTTDAGAAMLALYGHPFSSYTQKVLTALYENGTPFELRNLDPAEPVSHAADWLRRWPLAKFPVLVDGDHTVVESSIVIERLQLAHPGPVPLIPQDPMAALEVRFMDRFFDLHVMAPMQHAVNAALTGDPERRAEGVAWAADKLEKAYAWLEGAWAGRTWAAGDHFSLADCAAAPSLFYADWTHPIAATYPQLRAYRARLLARPSFARAVEGGRPYRHYFPLGAPDRD</sequence>
<keyword evidence="4" id="KW-1185">Reference proteome</keyword>
<evidence type="ECO:0000259" key="2">
    <source>
        <dbReference type="PROSITE" id="PS50405"/>
    </source>
</evidence>
<dbReference type="InterPro" id="IPR010987">
    <property type="entry name" value="Glutathione-S-Trfase_C-like"/>
</dbReference>